<dbReference type="Proteomes" id="UP001592531">
    <property type="component" value="Unassembled WGS sequence"/>
</dbReference>
<dbReference type="EMBL" id="JBHFAB010000013">
    <property type="protein sequence ID" value="MFC1418770.1"/>
    <property type="molecule type" value="Genomic_DNA"/>
</dbReference>
<evidence type="ECO:0008006" key="3">
    <source>
        <dbReference type="Google" id="ProtNLM"/>
    </source>
</evidence>
<proteinExistence type="predicted"/>
<evidence type="ECO:0000313" key="2">
    <source>
        <dbReference type="Proteomes" id="UP001592531"/>
    </source>
</evidence>
<dbReference type="RefSeq" id="WP_380537566.1">
    <property type="nucleotide sequence ID" value="NZ_JBHFAB010000013.1"/>
</dbReference>
<name>A0ABV6VYD2_9ACTN</name>
<evidence type="ECO:0000313" key="1">
    <source>
        <dbReference type="EMBL" id="MFC1418770.1"/>
    </source>
</evidence>
<reference evidence="1 2" key="1">
    <citation type="submission" date="2024-09" db="EMBL/GenBank/DDBJ databases">
        <authorList>
            <person name="Lee S.D."/>
        </authorList>
    </citation>
    <scope>NUCLEOTIDE SEQUENCE [LARGE SCALE GENOMIC DNA]</scope>
    <source>
        <strain evidence="1 2">N8-3</strain>
    </source>
</reference>
<sequence length="199" mass="22181">MSRAKEPKFDPDEVAERYGIDRDTAVRWIDKGLSSKEIAKVFKVTDVAVRKWINADDFGDPSTPRGPGVRAALWRLAGVVKVGVDTGRLDKDTGKATRTEKGPGRWVPNVDPERFDDKGRKLLFTPAVAEMFGVTTKAVDGWHAAAKKGDGDFPVAEEKHYMLYRPAWPYEVLLEWGWATGRISRIDNSPIVLAGKNRS</sequence>
<comment type="caution">
    <text evidence="1">The sequence shown here is derived from an EMBL/GenBank/DDBJ whole genome shotgun (WGS) entry which is preliminary data.</text>
</comment>
<accession>A0ABV6VYD2</accession>
<organism evidence="1 2">
    <name type="scientific">Streptacidiphilus cavernicola</name>
    <dbReference type="NCBI Taxonomy" id="3342716"/>
    <lineage>
        <taxon>Bacteria</taxon>
        <taxon>Bacillati</taxon>
        <taxon>Actinomycetota</taxon>
        <taxon>Actinomycetes</taxon>
        <taxon>Kitasatosporales</taxon>
        <taxon>Streptomycetaceae</taxon>
        <taxon>Streptacidiphilus</taxon>
    </lineage>
</organism>
<protein>
    <recommendedName>
        <fullName evidence="3">Helix-turn-helix domain-containing protein</fullName>
    </recommendedName>
</protein>
<keyword evidence="2" id="KW-1185">Reference proteome</keyword>
<gene>
    <name evidence="1" type="ORF">ACEZDE_19335</name>
</gene>